<proteinExistence type="predicted"/>
<comment type="caution">
    <text evidence="1">The sequence shown here is derived from an EMBL/GenBank/DDBJ whole genome shotgun (WGS) entry which is preliminary data.</text>
</comment>
<dbReference type="AlphaFoldDB" id="A0AAD6Y793"/>
<keyword evidence="2" id="KW-1185">Reference proteome</keyword>
<sequence>MATPEEQNFLYELLLQKSKLRITNSPYVANLPFLYTFLNDEKWLGLALVEQKNDDIQGMLLRTLVNAAWPTVTPSEAQFYGFTPIHYSSNLTSLQLRAKEPVTLLYVLELVLLADGYLRNMAVARKKISIPEKMVPVSLLNLLGRLDSGKWESTFQDAGWEITNSQNLKQPPHVQCIVENFAMAAFGIHWFTTASLHALFLVALDDANMWLARLNLPQKYTFSILADTQPAALLAPLRISILSPLFLLLERRLVQCNFSSGA</sequence>
<name>A0AAD6Y793_9AGAR</name>
<gene>
    <name evidence="1" type="ORF">GGX14DRAFT_574043</name>
</gene>
<dbReference type="EMBL" id="JARJCW010000077">
    <property type="protein sequence ID" value="KAJ7197565.1"/>
    <property type="molecule type" value="Genomic_DNA"/>
</dbReference>
<organism evidence="1 2">
    <name type="scientific">Mycena pura</name>
    <dbReference type="NCBI Taxonomy" id="153505"/>
    <lineage>
        <taxon>Eukaryota</taxon>
        <taxon>Fungi</taxon>
        <taxon>Dikarya</taxon>
        <taxon>Basidiomycota</taxon>
        <taxon>Agaricomycotina</taxon>
        <taxon>Agaricomycetes</taxon>
        <taxon>Agaricomycetidae</taxon>
        <taxon>Agaricales</taxon>
        <taxon>Marasmiineae</taxon>
        <taxon>Mycenaceae</taxon>
        <taxon>Mycena</taxon>
    </lineage>
</organism>
<evidence type="ECO:0000313" key="2">
    <source>
        <dbReference type="Proteomes" id="UP001219525"/>
    </source>
</evidence>
<dbReference type="Proteomes" id="UP001219525">
    <property type="component" value="Unassembled WGS sequence"/>
</dbReference>
<accession>A0AAD6Y793</accession>
<protein>
    <submittedName>
        <fullName evidence="1">Uncharacterized protein</fullName>
    </submittedName>
</protein>
<reference evidence="1" key="1">
    <citation type="submission" date="2023-03" db="EMBL/GenBank/DDBJ databases">
        <title>Massive genome expansion in bonnet fungi (Mycena s.s.) driven by repeated elements and novel gene families across ecological guilds.</title>
        <authorList>
            <consortium name="Lawrence Berkeley National Laboratory"/>
            <person name="Harder C.B."/>
            <person name="Miyauchi S."/>
            <person name="Viragh M."/>
            <person name="Kuo A."/>
            <person name="Thoen E."/>
            <person name="Andreopoulos B."/>
            <person name="Lu D."/>
            <person name="Skrede I."/>
            <person name="Drula E."/>
            <person name="Henrissat B."/>
            <person name="Morin E."/>
            <person name="Kohler A."/>
            <person name="Barry K."/>
            <person name="LaButti K."/>
            <person name="Morin E."/>
            <person name="Salamov A."/>
            <person name="Lipzen A."/>
            <person name="Mereny Z."/>
            <person name="Hegedus B."/>
            <person name="Baldrian P."/>
            <person name="Stursova M."/>
            <person name="Weitz H."/>
            <person name="Taylor A."/>
            <person name="Grigoriev I.V."/>
            <person name="Nagy L.G."/>
            <person name="Martin F."/>
            <person name="Kauserud H."/>
        </authorList>
    </citation>
    <scope>NUCLEOTIDE SEQUENCE</scope>
    <source>
        <strain evidence="1">9144</strain>
    </source>
</reference>
<evidence type="ECO:0000313" key="1">
    <source>
        <dbReference type="EMBL" id="KAJ7197565.1"/>
    </source>
</evidence>